<comment type="caution">
    <text evidence="7">The sequence shown here is derived from an EMBL/GenBank/DDBJ whole genome shotgun (WGS) entry which is preliminary data.</text>
</comment>
<evidence type="ECO:0000256" key="5">
    <source>
        <dbReference type="ARBA" id="ARBA00023136"/>
    </source>
</evidence>
<evidence type="ECO:0000256" key="3">
    <source>
        <dbReference type="ARBA" id="ARBA00022692"/>
    </source>
</evidence>
<feature type="transmembrane region" description="Helical" evidence="6">
    <location>
        <begin position="68"/>
        <end position="89"/>
    </location>
</feature>
<dbReference type="RefSeq" id="WP_183273671.1">
    <property type="nucleotide sequence ID" value="NZ_CP047187.1"/>
</dbReference>
<proteinExistence type="predicted"/>
<keyword evidence="5 6" id="KW-0472">Membrane</keyword>
<evidence type="ECO:0000256" key="6">
    <source>
        <dbReference type="SAM" id="Phobius"/>
    </source>
</evidence>
<dbReference type="AlphaFoldDB" id="A0A8I0CPE1"/>
<dbReference type="GeneID" id="60808917"/>
<dbReference type="GO" id="GO:0015171">
    <property type="term" value="F:amino acid transmembrane transporter activity"/>
    <property type="evidence" value="ECO:0007669"/>
    <property type="project" value="TreeGrafter"/>
</dbReference>
<feature type="transmembrane region" description="Helical" evidence="6">
    <location>
        <begin position="116"/>
        <end position="137"/>
    </location>
</feature>
<evidence type="ECO:0000313" key="7">
    <source>
        <dbReference type="EMBL" id="MBB3115876.1"/>
    </source>
</evidence>
<protein>
    <submittedName>
        <fullName evidence="7">Threonine/homoserine/homoserine lactone efflux protein</fullName>
    </submittedName>
</protein>
<feature type="transmembrane region" description="Helical" evidence="6">
    <location>
        <begin position="181"/>
        <end position="201"/>
    </location>
</feature>
<dbReference type="InterPro" id="IPR001123">
    <property type="entry name" value="LeuE-type"/>
</dbReference>
<keyword evidence="4 6" id="KW-1133">Transmembrane helix</keyword>
<dbReference type="Pfam" id="PF01810">
    <property type="entry name" value="LysE"/>
    <property type="match status" value="1"/>
</dbReference>
<dbReference type="GO" id="GO:0005886">
    <property type="term" value="C:plasma membrane"/>
    <property type="evidence" value="ECO:0007669"/>
    <property type="project" value="UniProtKB-SubCell"/>
</dbReference>
<evidence type="ECO:0000313" key="8">
    <source>
        <dbReference type="Proteomes" id="UP000612712"/>
    </source>
</evidence>
<keyword evidence="2" id="KW-1003">Cell membrane</keyword>
<evidence type="ECO:0000256" key="4">
    <source>
        <dbReference type="ARBA" id="ARBA00022989"/>
    </source>
</evidence>
<reference evidence="7" key="1">
    <citation type="submission" date="2020-08" db="EMBL/GenBank/DDBJ databases">
        <title>Sequencing the genomes of 1000 actinobacteria strains.</title>
        <authorList>
            <person name="Klenk H.-P."/>
        </authorList>
    </citation>
    <scope>NUCLEOTIDE SEQUENCE</scope>
    <source>
        <strain evidence="7">DSM 20582</strain>
    </source>
</reference>
<dbReference type="Proteomes" id="UP000612712">
    <property type="component" value="Unassembled WGS sequence"/>
</dbReference>
<sequence length="211" mass="21572">MDSAVLVAFLGLALVLIPVPGPDFFFMLTTGMRYHAVLRPVAGVAAGHLMLVALVVVGLGPLVSAHPVALKVLTVVGGLYLLYLGATVLRSVRSASFTGGDGTGSDSVNHLIRQGFGVAALNPKSLLFYAAILPQFVRPGAGWPVPLQFSVLSVVFLAGLLTFYAAVGMAGGRLGNASPRIAQIITAVAGAVMILLALALLGEAAWEALAG</sequence>
<feature type="transmembrane region" description="Helical" evidence="6">
    <location>
        <begin position="6"/>
        <end position="29"/>
    </location>
</feature>
<accession>A0A8I0CPE1</accession>
<name>A0A8I0CPE1_9CORY</name>
<dbReference type="PANTHER" id="PTHR30086:SF20">
    <property type="entry name" value="ARGININE EXPORTER PROTEIN ARGO-RELATED"/>
    <property type="match status" value="1"/>
</dbReference>
<gene>
    <name evidence="7" type="ORF">FHU32_001095</name>
</gene>
<keyword evidence="3 6" id="KW-0812">Transmembrane</keyword>
<dbReference type="PANTHER" id="PTHR30086">
    <property type="entry name" value="ARGININE EXPORTER PROTEIN ARGO"/>
    <property type="match status" value="1"/>
</dbReference>
<comment type="subcellular location">
    <subcellularLocation>
        <location evidence="1">Cell membrane</location>
        <topology evidence="1">Multi-pass membrane protein</topology>
    </subcellularLocation>
</comment>
<organism evidence="7 8">
    <name type="scientific">Corynebacterium bovis DSM 20582 = CIP 54.80</name>
    <dbReference type="NCBI Taxonomy" id="927655"/>
    <lineage>
        <taxon>Bacteria</taxon>
        <taxon>Bacillati</taxon>
        <taxon>Actinomycetota</taxon>
        <taxon>Actinomycetes</taxon>
        <taxon>Mycobacteriales</taxon>
        <taxon>Corynebacteriaceae</taxon>
        <taxon>Corynebacterium</taxon>
    </lineage>
</organism>
<evidence type="ECO:0000256" key="1">
    <source>
        <dbReference type="ARBA" id="ARBA00004651"/>
    </source>
</evidence>
<feature type="transmembrane region" description="Helical" evidence="6">
    <location>
        <begin position="149"/>
        <end position="169"/>
    </location>
</feature>
<dbReference type="EMBL" id="JACHWT010000004">
    <property type="protein sequence ID" value="MBB3115876.1"/>
    <property type="molecule type" value="Genomic_DNA"/>
</dbReference>
<evidence type="ECO:0000256" key="2">
    <source>
        <dbReference type="ARBA" id="ARBA00022475"/>
    </source>
</evidence>
<feature type="transmembrane region" description="Helical" evidence="6">
    <location>
        <begin position="41"/>
        <end position="62"/>
    </location>
</feature>